<reference evidence="1" key="2">
    <citation type="submission" date="2015-03" db="UniProtKB">
        <authorList>
            <consortium name="EnsemblPlants"/>
        </authorList>
    </citation>
    <scope>IDENTIFICATION</scope>
</reference>
<name>A0A0D3HNW2_9ORYZ</name>
<evidence type="ECO:0000313" key="1">
    <source>
        <dbReference type="EnsemblPlants" id="OBART11G19510.1"/>
    </source>
</evidence>
<accession>A0A0D3HNW2</accession>
<proteinExistence type="predicted"/>
<keyword evidence="2" id="KW-1185">Reference proteome</keyword>
<dbReference type="HOGENOM" id="CLU_160269_0_0_1"/>
<evidence type="ECO:0000313" key="2">
    <source>
        <dbReference type="Proteomes" id="UP000026960"/>
    </source>
</evidence>
<sequence length="129" mass="13719">MAAPPSLPYPPSDGSAAELARSVLAIFVSSRLLTPPRRARVVDSPTTTAAPLHGVCGGIAWGLVLSNDALLYLEASGGGSEEGGVGVTCRRVWAHLRKTDEELVTKDGYANLRRLNGLSTWTRIFGSWE</sequence>
<dbReference type="PaxDb" id="65489-OBART11G19510.1"/>
<dbReference type="Gramene" id="OBART11G19510.1">
    <property type="protein sequence ID" value="OBART11G19510.1"/>
    <property type="gene ID" value="OBART11G19510"/>
</dbReference>
<dbReference type="EnsemblPlants" id="OBART11G19510.1">
    <property type="protein sequence ID" value="OBART11G19510.1"/>
    <property type="gene ID" value="OBART11G19510"/>
</dbReference>
<dbReference type="Proteomes" id="UP000026960">
    <property type="component" value="Chromosome 11"/>
</dbReference>
<dbReference type="AlphaFoldDB" id="A0A0D3HNW2"/>
<protein>
    <submittedName>
        <fullName evidence="1">Uncharacterized protein</fullName>
    </submittedName>
</protein>
<organism evidence="1">
    <name type="scientific">Oryza barthii</name>
    <dbReference type="NCBI Taxonomy" id="65489"/>
    <lineage>
        <taxon>Eukaryota</taxon>
        <taxon>Viridiplantae</taxon>
        <taxon>Streptophyta</taxon>
        <taxon>Embryophyta</taxon>
        <taxon>Tracheophyta</taxon>
        <taxon>Spermatophyta</taxon>
        <taxon>Magnoliopsida</taxon>
        <taxon>Liliopsida</taxon>
        <taxon>Poales</taxon>
        <taxon>Poaceae</taxon>
        <taxon>BOP clade</taxon>
        <taxon>Oryzoideae</taxon>
        <taxon>Oryzeae</taxon>
        <taxon>Oryzinae</taxon>
        <taxon>Oryza</taxon>
    </lineage>
</organism>
<reference evidence="1" key="1">
    <citation type="journal article" date="2009" name="Rice">
        <title>De Novo Next Generation Sequencing of Plant Genomes.</title>
        <authorList>
            <person name="Rounsley S."/>
            <person name="Marri P.R."/>
            <person name="Yu Y."/>
            <person name="He R."/>
            <person name="Sisneros N."/>
            <person name="Goicoechea J.L."/>
            <person name="Lee S.J."/>
            <person name="Angelova A."/>
            <person name="Kudrna D."/>
            <person name="Luo M."/>
            <person name="Affourtit J."/>
            <person name="Desany B."/>
            <person name="Knight J."/>
            <person name="Niazi F."/>
            <person name="Egholm M."/>
            <person name="Wing R.A."/>
        </authorList>
    </citation>
    <scope>NUCLEOTIDE SEQUENCE [LARGE SCALE GENOMIC DNA]</scope>
    <source>
        <strain evidence="1">cv. IRGC 105608</strain>
    </source>
</reference>